<accession>A0A1V4IDV9</accession>
<proteinExistence type="predicted"/>
<name>A0A1V4IDV9_9CLOT</name>
<keyword evidence="1" id="KW-0472">Membrane</keyword>
<keyword evidence="1" id="KW-0812">Transmembrane</keyword>
<evidence type="ECO:0000313" key="3">
    <source>
        <dbReference type="Proteomes" id="UP000191056"/>
    </source>
</evidence>
<gene>
    <name evidence="2" type="ORF">CLCHR_40880</name>
</gene>
<dbReference type="RefSeq" id="WP_079441725.1">
    <property type="nucleotide sequence ID" value="NZ_JBLZIA010000001.1"/>
</dbReference>
<keyword evidence="3" id="KW-1185">Reference proteome</keyword>
<protein>
    <submittedName>
        <fullName evidence="2">Uncharacterized protein</fullName>
    </submittedName>
</protein>
<dbReference type="Proteomes" id="UP000191056">
    <property type="component" value="Unassembled WGS sequence"/>
</dbReference>
<feature type="transmembrane region" description="Helical" evidence="1">
    <location>
        <begin position="125"/>
        <end position="145"/>
    </location>
</feature>
<keyword evidence="1" id="KW-1133">Transmembrane helix</keyword>
<feature type="transmembrane region" description="Helical" evidence="1">
    <location>
        <begin position="6"/>
        <end position="27"/>
    </location>
</feature>
<feature type="transmembrane region" description="Helical" evidence="1">
    <location>
        <begin position="88"/>
        <end position="110"/>
    </location>
</feature>
<dbReference type="EMBL" id="MZGT01000077">
    <property type="protein sequence ID" value="OPJ58070.1"/>
    <property type="molecule type" value="Genomic_DNA"/>
</dbReference>
<evidence type="ECO:0000256" key="1">
    <source>
        <dbReference type="SAM" id="Phobius"/>
    </source>
</evidence>
<dbReference type="STRING" id="225345.CLCHR_40880"/>
<feature type="transmembrane region" description="Helical" evidence="1">
    <location>
        <begin position="58"/>
        <end position="76"/>
    </location>
</feature>
<organism evidence="2 3">
    <name type="scientific">Clostridium chromiireducens</name>
    <dbReference type="NCBI Taxonomy" id="225345"/>
    <lineage>
        <taxon>Bacteria</taxon>
        <taxon>Bacillati</taxon>
        <taxon>Bacillota</taxon>
        <taxon>Clostridia</taxon>
        <taxon>Eubacteriales</taxon>
        <taxon>Clostridiaceae</taxon>
        <taxon>Clostridium</taxon>
    </lineage>
</organism>
<reference evidence="2 3" key="1">
    <citation type="submission" date="2017-03" db="EMBL/GenBank/DDBJ databases">
        <title>Genome sequence of Clostridium chromiireducens DSM 23318.</title>
        <authorList>
            <person name="Poehlein A."/>
            <person name="Daniel R."/>
        </authorList>
    </citation>
    <scope>NUCLEOTIDE SEQUENCE [LARGE SCALE GENOMIC DNA]</scope>
    <source>
        <strain evidence="2 3">DSM 23318</strain>
    </source>
</reference>
<dbReference type="AlphaFoldDB" id="A0A1V4IDV9"/>
<feature type="transmembrane region" description="Helical" evidence="1">
    <location>
        <begin position="34"/>
        <end position="52"/>
    </location>
</feature>
<comment type="caution">
    <text evidence="2">The sequence shown here is derived from an EMBL/GenBank/DDBJ whole genome shotgun (WGS) entry which is preliminary data.</text>
</comment>
<dbReference type="OrthoDB" id="1787445at2"/>
<evidence type="ECO:0000313" key="2">
    <source>
        <dbReference type="EMBL" id="OPJ58070.1"/>
    </source>
</evidence>
<sequence length="160" mass="18343">MLQLTVLEFTIRTIPEALVYIFAAYVFSNKKLDVNKYLISSFLLAIGTFLVRMLPINYGVHTILAIIIQIVILIFINKIEIISAIKSSITTTICLFVIELLNLLALNFIFKEQLQAIMSNPPLKIIYGLPSLIGFIFIVLSYYYFKKKGKNKNAKNRIYK</sequence>